<reference evidence="2" key="5">
    <citation type="submission" date="2019-06" db="EMBL/GenBank/DDBJ databases">
        <authorList>
            <person name="Ashton P.M."/>
            <person name="Dallman T."/>
            <person name="Nair S."/>
            <person name="De Pinna E."/>
            <person name="Peters T."/>
            <person name="Grant K."/>
        </authorList>
    </citation>
    <scope>NUCLEOTIDE SEQUENCE</scope>
    <source>
        <strain evidence="4">160770</strain>
        <strain evidence="5">401701</strain>
        <strain evidence="2">758106</strain>
    </source>
</reference>
<evidence type="ECO:0000313" key="2">
    <source>
        <dbReference type="EMBL" id="EBG8088999.1"/>
    </source>
</evidence>
<evidence type="ECO:0000313" key="9">
    <source>
        <dbReference type="EMBL" id="EDF3748038.1"/>
    </source>
</evidence>
<evidence type="ECO:0000313" key="8">
    <source>
        <dbReference type="EMBL" id="ECU3684836.1"/>
    </source>
</evidence>
<evidence type="ECO:0000313" key="3">
    <source>
        <dbReference type="EMBL" id="EBO8723997.1"/>
    </source>
</evidence>
<dbReference type="InterPro" id="IPR018891">
    <property type="entry name" value="AIPR_C"/>
</dbReference>
<dbReference type="AlphaFoldDB" id="A0A3V6QB76"/>
<dbReference type="EMBL" id="AAKPRQ010000006">
    <property type="protein sequence ID" value="ECU3684836.1"/>
    <property type="molecule type" value="Genomic_DNA"/>
</dbReference>
<dbReference type="EMBL" id="DAAUCY010000064">
    <property type="protein sequence ID" value="HAF1254118.1"/>
    <property type="molecule type" value="Genomic_DNA"/>
</dbReference>
<dbReference type="EMBL" id="AAHQUA010000070">
    <property type="protein sequence ID" value="EBZ3296993.1"/>
    <property type="molecule type" value="Genomic_DNA"/>
</dbReference>
<accession>A0A3V6QB76</accession>
<organism evidence="2">
    <name type="scientific">Salmonella montevideo</name>
    <dbReference type="NCBI Taxonomy" id="115981"/>
    <lineage>
        <taxon>Bacteria</taxon>
        <taxon>Pseudomonadati</taxon>
        <taxon>Pseudomonadota</taxon>
        <taxon>Gammaproteobacteria</taxon>
        <taxon>Enterobacterales</taxon>
        <taxon>Enterobacteriaceae</taxon>
        <taxon>Salmonella</taxon>
    </lineage>
</organism>
<dbReference type="EMBL" id="AAKPPR010000005">
    <property type="protein sequence ID" value="ECU3334580.1"/>
    <property type="molecule type" value="Genomic_DNA"/>
</dbReference>
<dbReference type="EMBL" id="AAGVOP010000009">
    <property type="protein sequence ID" value="EBS4619065.1"/>
    <property type="molecule type" value="Genomic_DNA"/>
</dbReference>
<dbReference type="EMBL" id="AAHIBZ010000026">
    <property type="protein sequence ID" value="EBW3457192.1"/>
    <property type="molecule type" value="Genomic_DNA"/>
</dbReference>
<reference evidence="11" key="1">
    <citation type="journal article" date="2018" name="Genome Biol.">
        <title>SKESA: strategic k-mer extension for scrupulous assemblies.</title>
        <authorList>
            <person name="Souvorov A."/>
            <person name="Agarwala R."/>
            <person name="Lipman D.J."/>
        </authorList>
    </citation>
    <scope>NUCLEOTIDE SEQUENCE</scope>
    <source>
        <strain evidence="13">12-4802</strain>
        <strain evidence="12">BCW_2023</strain>
        <strain evidence="11">Salmonella enterica</strain>
    </source>
</reference>
<dbReference type="EMBL" id="DAARVT010000020">
    <property type="protein sequence ID" value="HAE4145565.1"/>
    <property type="molecule type" value="Genomic_DNA"/>
</dbReference>
<dbReference type="EMBL" id="AAMAPH010000018">
    <property type="protein sequence ID" value="EDF3748038.1"/>
    <property type="molecule type" value="Genomic_DNA"/>
</dbReference>
<dbReference type="EMBL" id="AAFKBF010000022">
    <property type="protein sequence ID" value="EBG8088999.1"/>
    <property type="molecule type" value="Genomic_DNA"/>
</dbReference>
<evidence type="ECO:0000313" key="5">
    <source>
        <dbReference type="EMBL" id="EBW3457192.1"/>
    </source>
</evidence>
<feature type="domain" description="Abortive phage infection protein C-terminal" evidence="1">
    <location>
        <begin position="268"/>
        <end position="503"/>
    </location>
</feature>
<evidence type="ECO:0000313" key="12">
    <source>
        <dbReference type="EMBL" id="HAE4145565.1"/>
    </source>
</evidence>
<sequence>MAFVIDLRVEDNAVAAAATAQVIAQRLGSVLRERFEDCIHKRECQPGQQDYNIKMASRALAAFTMYQLGGVDEKHAGESVCDSSDDGGIDGIVINHSEKIVVVVQSKFNQAGNGTWTRPDFVCFKDACEKLQNERYELFDQILQDKSSDISTALNSFDYKFIFAMTHTGKKGASEDILHDMQEWQRELNEASFTPAEAPKEEWGFQVHLISSEDLVHWLQTGSRGQIDLDGVEVERYGFINEPYRAFYGTLAGDQVGNWWKQYGTRLFTKNIRNMLGKTDVNEEIKKTATDNPEMFWFYNNGITLLVNELIPHRRNAASSTERGVFDFKDVSVINGAQTVSSLGSVMDVLGDRIYQVKVPVRFIEINNDENDLNANAITRANNFQNRVLGRDFASQQPDQHRLARELVLEGYQYQLLRTDEDYSQSNVKVIDLDEALNALACLSKNNTIVATLKSNRGRFFENFEGSLYRTIFNPRLSGIKLINAVNHFRVIERAISATLAATDKSTHSRRHLIITHGNRYYASVLLNMVPNLHNSTNQLSPDSAQLTTDLAELITRTENYIEDNYPNAYPARFFANPAKIQELYDNN</sequence>
<evidence type="ECO:0000313" key="4">
    <source>
        <dbReference type="EMBL" id="EBS4619065.1"/>
    </source>
</evidence>
<reference evidence="11" key="4">
    <citation type="submission" date="2019-04" db="EMBL/GenBank/DDBJ databases">
        <authorList>
            <consortium name="NCBI Pathogen Detection Project"/>
        </authorList>
    </citation>
    <scope>NUCLEOTIDE SEQUENCE</scope>
    <source>
        <strain evidence="13">12-4802</strain>
        <strain evidence="12">BCW_2023</strain>
        <strain evidence="11">Salmonella enterica</strain>
    </source>
</reference>
<evidence type="ECO:0000313" key="11">
    <source>
        <dbReference type="EMBL" id="HAE0766976.1"/>
    </source>
</evidence>
<dbReference type="EMBL" id="AAMARA010000003">
    <property type="protein sequence ID" value="EDF3867611.1"/>
    <property type="molecule type" value="Genomic_DNA"/>
</dbReference>
<gene>
    <name evidence="10" type="ORF">B0D32_07560</name>
    <name evidence="9" type="ORF">BZ049_19790</name>
    <name evidence="6" type="ORF">D9U82_20215</name>
    <name evidence="5" type="ORF">DPE74_20080</name>
    <name evidence="4" type="ORF">DQS63_03000</name>
    <name evidence="7" type="ORF">DYO72_13470</name>
    <name evidence="8" type="ORF">DYT96_07500</name>
    <name evidence="3" type="ORF">E4S88_08680</name>
    <name evidence="2" type="ORF">FJJ53_19755</name>
    <name evidence="11" type="ORF">G2911_10695</name>
    <name evidence="13" type="ORF">G9G40_003902</name>
    <name evidence="12" type="ORF">GND10_004176</name>
</gene>
<name>A0A3V6QB76_SALMO</name>
<proteinExistence type="predicted"/>
<dbReference type="EMBL" id="AAGJXF010000006">
    <property type="protein sequence ID" value="EBO8723997.1"/>
    <property type="molecule type" value="Genomic_DNA"/>
</dbReference>
<protein>
    <submittedName>
        <fullName evidence="2">AIPR family protein</fullName>
    </submittedName>
</protein>
<dbReference type="EMBL" id="DAAQTF010000004">
    <property type="protein sequence ID" value="HAE0766976.1"/>
    <property type="molecule type" value="Genomic_DNA"/>
</dbReference>
<evidence type="ECO:0000313" key="6">
    <source>
        <dbReference type="EMBL" id="EBZ3296993.1"/>
    </source>
</evidence>
<evidence type="ECO:0000259" key="1">
    <source>
        <dbReference type="Pfam" id="PF10592"/>
    </source>
</evidence>
<dbReference type="Pfam" id="PF10592">
    <property type="entry name" value="AIPR"/>
    <property type="match status" value="1"/>
</dbReference>
<reference evidence="7" key="3">
    <citation type="submission" date="2018-08" db="EMBL/GenBank/DDBJ databases">
        <authorList>
            <consortium name="NARMS: The National Antimicrobial Resistance Monitoring System"/>
        </authorList>
    </citation>
    <scope>NUCLEOTIDE SEQUENCE</scope>
    <source>
        <strain evidence="7">CVM N17S1479</strain>
        <strain evidence="6">FSIS11814638</strain>
    </source>
</reference>
<reference evidence="3" key="6">
    <citation type="submission" date="2019-06" db="EMBL/GenBank/DDBJ databases">
        <authorList>
            <consortium name="GenomeTrakr network: Whole genome sequencing for foodborne pathogen traceback"/>
        </authorList>
    </citation>
    <scope>NUCLEOTIDE SEQUENCE</scope>
    <source>
        <strain evidence="8">FSIS11812555</strain>
        <strain evidence="3">FSIS11919213</strain>
        <strain evidence="10">FSIS1709880</strain>
    </source>
</reference>
<reference evidence="9" key="2">
    <citation type="submission" date="2018-07" db="EMBL/GenBank/DDBJ databases">
        <authorList>
            <consortium name="PulseNet: The National Subtyping Network for Foodborne Disease Surveillance"/>
            <person name="Tarr C.L."/>
            <person name="Trees E."/>
            <person name="Katz L.S."/>
            <person name="Carleton-Romer H.A."/>
            <person name="Stroika S."/>
            <person name="Kucerova Z."/>
            <person name="Roache K.F."/>
            <person name="Sabol A.L."/>
            <person name="Besser J."/>
            <person name="Gerner-Smidt P."/>
        </authorList>
    </citation>
    <scope>NUCLEOTIDE SEQUENCE</scope>
    <source>
        <strain evidence="9">PNUSAS007847</strain>
    </source>
</reference>
<evidence type="ECO:0000313" key="7">
    <source>
        <dbReference type="EMBL" id="ECU3334580.1"/>
    </source>
</evidence>
<evidence type="ECO:0000313" key="13">
    <source>
        <dbReference type="EMBL" id="HAF1254118.1"/>
    </source>
</evidence>
<comment type="caution">
    <text evidence="2">The sequence shown here is derived from an EMBL/GenBank/DDBJ whole genome shotgun (WGS) entry which is preliminary data.</text>
</comment>
<dbReference type="RefSeq" id="WP_000896204.1">
    <property type="nucleotide sequence ID" value="NZ_CP029039.1"/>
</dbReference>
<evidence type="ECO:0000313" key="10">
    <source>
        <dbReference type="EMBL" id="EDF3867611.1"/>
    </source>
</evidence>